<proteinExistence type="inferred from homology"/>
<dbReference type="InterPro" id="IPR001764">
    <property type="entry name" value="Glyco_hydro_3_N"/>
</dbReference>
<dbReference type="Pfam" id="PF14310">
    <property type="entry name" value="Fn3-like"/>
    <property type="match status" value="1"/>
</dbReference>
<dbReference type="EMBL" id="MQWB01000011">
    <property type="protein sequence ID" value="OZC01322.1"/>
    <property type="molecule type" value="Genomic_DNA"/>
</dbReference>
<comment type="similarity">
    <text evidence="2">Belongs to the glycosyl hydrolase 3 family.</text>
</comment>
<dbReference type="SUPFAM" id="SSF51445">
    <property type="entry name" value="(Trans)glycosidases"/>
    <property type="match status" value="1"/>
</dbReference>
<dbReference type="FunFam" id="3.20.20.300:FF:000007">
    <property type="entry name" value="Lysosomal beta glucosidase"/>
    <property type="match status" value="1"/>
</dbReference>
<dbReference type="InterPro" id="IPR017853">
    <property type="entry name" value="GH"/>
</dbReference>
<evidence type="ECO:0000256" key="3">
    <source>
        <dbReference type="ARBA" id="ARBA00012744"/>
    </source>
</evidence>
<dbReference type="InterPro" id="IPR036962">
    <property type="entry name" value="Glyco_hydro_3_N_sf"/>
</dbReference>
<dbReference type="FunCoup" id="A0A259TU73">
    <property type="interactions" value="151"/>
</dbReference>
<feature type="domain" description="Fibronectin type III-like" evidence="8">
    <location>
        <begin position="666"/>
        <end position="735"/>
    </location>
</feature>
<comment type="caution">
    <text evidence="9">The sequence shown here is derived from an EMBL/GenBank/DDBJ whole genome shotgun (WGS) entry which is preliminary data.</text>
</comment>
<dbReference type="SUPFAM" id="SSF52279">
    <property type="entry name" value="Beta-D-glucan exohydrolase, C-terminal domain"/>
    <property type="match status" value="1"/>
</dbReference>
<dbReference type="InterPro" id="IPR036881">
    <property type="entry name" value="Glyco_hydro_3_C_sf"/>
</dbReference>
<evidence type="ECO:0000256" key="7">
    <source>
        <dbReference type="SAM" id="SignalP"/>
    </source>
</evidence>
<dbReference type="InterPro" id="IPR002772">
    <property type="entry name" value="Glyco_hydro_3_C"/>
</dbReference>
<dbReference type="PRINTS" id="PR00133">
    <property type="entry name" value="GLHYDRLASE3"/>
</dbReference>
<accession>A0A259TU73</accession>
<dbReference type="AlphaFoldDB" id="A0A259TU73"/>
<keyword evidence="5" id="KW-0378">Hydrolase</keyword>
<organism evidence="9 10">
    <name type="scientific">Rubricoccus marinus</name>
    <dbReference type="NCBI Taxonomy" id="716817"/>
    <lineage>
        <taxon>Bacteria</taxon>
        <taxon>Pseudomonadati</taxon>
        <taxon>Rhodothermota</taxon>
        <taxon>Rhodothermia</taxon>
        <taxon>Rhodothermales</taxon>
        <taxon>Rubricoccaceae</taxon>
        <taxon>Rubricoccus</taxon>
    </lineage>
</organism>
<dbReference type="GO" id="GO:0008422">
    <property type="term" value="F:beta-glucosidase activity"/>
    <property type="evidence" value="ECO:0007669"/>
    <property type="project" value="UniProtKB-EC"/>
</dbReference>
<evidence type="ECO:0000256" key="5">
    <source>
        <dbReference type="ARBA" id="ARBA00022801"/>
    </source>
</evidence>
<comment type="catalytic activity">
    <reaction evidence="1">
        <text>Hydrolysis of terminal, non-reducing beta-D-glucosyl residues with release of beta-D-glucose.</text>
        <dbReference type="EC" id="3.2.1.21"/>
    </reaction>
</comment>
<reference evidence="9 10" key="1">
    <citation type="submission" date="2016-11" db="EMBL/GenBank/DDBJ databases">
        <title>Study of marine rhodopsin-containing bacteria.</title>
        <authorList>
            <person name="Yoshizawa S."/>
            <person name="Kumagai Y."/>
            <person name="Kogure K."/>
        </authorList>
    </citation>
    <scope>NUCLEOTIDE SEQUENCE [LARGE SCALE GENOMIC DNA]</scope>
    <source>
        <strain evidence="9 10">SG-29</strain>
    </source>
</reference>
<feature type="chain" id="PRO_5012356231" description="beta-glucosidase" evidence="7">
    <location>
        <begin position="19"/>
        <end position="753"/>
    </location>
</feature>
<dbReference type="InterPro" id="IPR026891">
    <property type="entry name" value="Fn3-like"/>
</dbReference>
<dbReference type="Pfam" id="PF01915">
    <property type="entry name" value="Glyco_hydro_3_C"/>
    <property type="match status" value="1"/>
</dbReference>
<keyword evidence="4 7" id="KW-0732">Signal</keyword>
<evidence type="ECO:0000256" key="4">
    <source>
        <dbReference type="ARBA" id="ARBA00022729"/>
    </source>
</evidence>
<evidence type="ECO:0000256" key="6">
    <source>
        <dbReference type="ARBA" id="ARBA00023295"/>
    </source>
</evidence>
<dbReference type="PANTHER" id="PTHR30620:SF16">
    <property type="entry name" value="LYSOSOMAL BETA GLUCOSIDASE"/>
    <property type="match status" value="1"/>
</dbReference>
<dbReference type="InterPro" id="IPR051915">
    <property type="entry name" value="Cellulose_Degrad_GH3"/>
</dbReference>
<dbReference type="SMART" id="SM01217">
    <property type="entry name" value="Fn3_like"/>
    <property type="match status" value="1"/>
</dbReference>
<dbReference type="InterPro" id="IPR013783">
    <property type="entry name" value="Ig-like_fold"/>
</dbReference>
<dbReference type="OrthoDB" id="9805821at2"/>
<dbReference type="Proteomes" id="UP000216446">
    <property type="component" value="Unassembled WGS sequence"/>
</dbReference>
<dbReference type="Pfam" id="PF00933">
    <property type="entry name" value="Glyco_hydro_3"/>
    <property type="match status" value="1"/>
</dbReference>
<dbReference type="PANTHER" id="PTHR30620">
    <property type="entry name" value="PERIPLASMIC BETA-GLUCOSIDASE-RELATED"/>
    <property type="match status" value="1"/>
</dbReference>
<evidence type="ECO:0000259" key="8">
    <source>
        <dbReference type="SMART" id="SM01217"/>
    </source>
</evidence>
<evidence type="ECO:0000256" key="1">
    <source>
        <dbReference type="ARBA" id="ARBA00000448"/>
    </source>
</evidence>
<sequence length="753" mass="80636">MHRFAPLLMTLAVAAAQAQPADFTPSDRVESLLSQMTLAEKVGQMTQLTLTPLAVAPSQGSGRVEMDAAKLREAVVDRGIGSIINVHDDALPVEGWHALLREIQTVALEEGRLGIPVLYGIDNVHGANYVVGGTIFPHGVGMGATFDRDLAEQAGIVTASESAAAGLTWNFAPVMDVGRQPLWPRFYETFGEDPFLAGELGAATIRGLQASGEIAATMKHYLGYGGPISGKDRTPIEGSMRVVRERHLPPFAAAVEAGAMTVMINSGEIDGVPVHASQYWLTDVLRGELGFEGVAVTDWEDIIFLHTRHRVAPTMKDAVRMAVEAGIDISMTPYDYDFTDLLVELVEEGTIPESRVDESVRRILTLKEKLHLFDEPHPNPALAGDVGTDAHTEAARQAARQSITLLKNEGAILPLAPEAKVAVIGPAADDLTALHGGWSYTWQGTDDQFFPEGSPTLLDAIRTRAAGASYARGATWTDADDVEAAVAAAQEADVVVLALGETGYAEWVGDIEDLALPDAQLDLAQAVIATGTPVVLVLLEGRPRLINRIASGVQAVVMGYWPGSEGAEALAETLFGEVNPSGRLSMTYPDGPNGITAYDHKYPEALGVGFTRIPDGFVPQFEFGDGLSYTTFAASGLSTSEAEIGTDGEVDVEVTITNTGDRAGRHAVLLFSRQHFASLTPHVRRLRDFSDVDLEPGESETVRFTLTPEDLAFIGLDGRPVVEPGTFSVMIDDQEATFEVIGPVRFLADVPRR</sequence>
<dbReference type="InParanoid" id="A0A259TU73"/>
<dbReference type="EC" id="3.2.1.21" evidence="3"/>
<evidence type="ECO:0000313" key="9">
    <source>
        <dbReference type="EMBL" id="OZC01322.1"/>
    </source>
</evidence>
<dbReference type="GO" id="GO:0009251">
    <property type="term" value="P:glucan catabolic process"/>
    <property type="evidence" value="ECO:0007669"/>
    <property type="project" value="TreeGrafter"/>
</dbReference>
<feature type="signal peptide" evidence="7">
    <location>
        <begin position="1"/>
        <end position="18"/>
    </location>
</feature>
<evidence type="ECO:0000313" key="10">
    <source>
        <dbReference type="Proteomes" id="UP000216446"/>
    </source>
</evidence>
<evidence type="ECO:0000256" key="2">
    <source>
        <dbReference type="ARBA" id="ARBA00005336"/>
    </source>
</evidence>
<dbReference type="Gene3D" id="2.60.40.10">
    <property type="entry name" value="Immunoglobulins"/>
    <property type="match status" value="1"/>
</dbReference>
<name>A0A259TU73_9BACT</name>
<dbReference type="Gene3D" id="3.40.50.1700">
    <property type="entry name" value="Glycoside hydrolase family 3 C-terminal domain"/>
    <property type="match status" value="1"/>
</dbReference>
<protein>
    <recommendedName>
        <fullName evidence="3">beta-glucosidase</fullName>
        <ecNumber evidence="3">3.2.1.21</ecNumber>
    </recommendedName>
</protein>
<dbReference type="Gene3D" id="3.20.20.300">
    <property type="entry name" value="Glycoside hydrolase, family 3, N-terminal domain"/>
    <property type="match status" value="1"/>
</dbReference>
<dbReference type="RefSeq" id="WP_094551817.1">
    <property type="nucleotide sequence ID" value="NZ_MQWB01000011.1"/>
</dbReference>
<keyword evidence="6" id="KW-0326">Glycosidase</keyword>
<keyword evidence="10" id="KW-1185">Reference proteome</keyword>
<gene>
    <name evidence="9" type="ORF">BSZ36_17920</name>
</gene>